<feature type="compositionally biased region" description="Basic residues" evidence="9">
    <location>
        <begin position="779"/>
        <end position="802"/>
    </location>
</feature>
<feature type="region of interest" description="Disordered" evidence="9">
    <location>
        <begin position="696"/>
        <end position="721"/>
    </location>
</feature>
<feature type="compositionally biased region" description="Acidic residues" evidence="9">
    <location>
        <begin position="565"/>
        <end position="579"/>
    </location>
</feature>
<evidence type="ECO:0000256" key="8">
    <source>
        <dbReference type="HAMAP-Rule" id="MF_03163"/>
    </source>
</evidence>
<feature type="compositionally biased region" description="Acidic residues" evidence="9">
    <location>
        <begin position="492"/>
        <end position="507"/>
    </location>
</feature>
<evidence type="ECO:0000256" key="9">
    <source>
        <dbReference type="SAM" id="MobiDB-lite"/>
    </source>
</evidence>
<dbReference type="OrthoDB" id="1287559at2759"/>
<comment type="similarity">
    <text evidence="8">Belongs to the class I-like SAM-binding methyltransferase superfamily. RNA methyltransferase RlmE family. SPB1 subfamily.</text>
</comment>
<dbReference type="InterPro" id="IPR028589">
    <property type="entry name" value="SPB1-like"/>
</dbReference>
<dbReference type="GO" id="GO:0000463">
    <property type="term" value="P:maturation of LSU-rRNA from tricistronic rRNA transcript (SSU-rRNA, 5.8S rRNA, LSU-rRNA)"/>
    <property type="evidence" value="ECO:0007669"/>
    <property type="project" value="TreeGrafter"/>
</dbReference>
<feature type="region of interest" description="Disordered" evidence="9">
    <location>
        <begin position="740"/>
        <end position="802"/>
    </location>
</feature>
<dbReference type="Pfam" id="PF01728">
    <property type="entry name" value="FtsJ"/>
    <property type="match status" value="1"/>
</dbReference>
<dbReference type="HAMAP" id="MF_01547">
    <property type="entry name" value="RNA_methyltr_E"/>
    <property type="match status" value="1"/>
</dbReference>
<feature type="binding site" evidence="8">
    <location>
        <position position="58"/>
    </location>
    <ligand>
        <name>S-adenosyl-L-methionine</name>
        <dbReference type="ChEBI" id="CHEBI:59789"/>
    </ligand>
</feature>
<feature type="binding site" evidence="8">
    <location>
        <position position="117"/>
    </location>
    <ligand>
        <name>S-adenosyl-L-methionine</name>
        <dbReference type="ChEBI" id="CHEBI:59789"/>
    </ligand>
</feature>
<feature type="compositionally biased region" description="Basic and acidic residues" evidence="9">
    <location>
        <begin position="508"/>
        <end position="528"/>
    </location>
</feature>
<dbReference type="AlphaFoldDB" id="A0A7R9L8K5"/>
<dbReference type="GO" id="GO:0008650">
    <property type="term" value="F:rRNA (uridine-2'-O-)-methyltransferase activity"/>
    <property type="evidence" value="ECO:0007669"/>
    <property type="project" value="TreeGrafter"/>
</dbReference>
<name>A0A7R9L8K5_9ACAR</name>
<evidence type="ECO:0000256" key="6">
    <source>
        <dbReference type="ARBA" id="ARBA00022691"/>
    </source>
</evidence>
<feature type="binding site" evidence="8">
    <location>
        <position position="56"/>
    </location>
    <ligand>
        <name>S-adenosyl-L-methionine</name>
        <dbReference type="ChEBI" id="CHEBI:59789"/>
    </ligand>
</feature>
<feature type="compositionally biased region" description="Basic residues" evidence="9">
    <location>
        <begin position="546"/>
        <end position="560"/>
    </location>
</feature>
<evidence type="ECO:0000256" key="3">
    <source>
        <dbReference type="ARBA" id="ARBA00022552"/>
    </source>
</evidence>
<comment type="catalytic activity">
    <reaction evidence="8">
        <text>a ribonucleotide in rRNA + S-adenosyl-L-methionine = a 2'-O-methylribonucleotide in rRNA + S-adenosyl-L-homocysteine + H(+)</text>
        <dbReference type="Rhea" id="RHEA:48628"/>
        <dbReference type="Rhea" id="RHEA-COMP:12164"/>
        <dbReference type="Rhea" id="RHEA-COMP:12165"/>
        <dbReference type="ChEBI" id="CHEBI:15378"/>
        <dbReference type="ChEBI" id="CHEBI:57856"/>
        <dbReference type="ChEBI" id="CHEBI:59789"/>
        <dbReference type="ChEBI" id="CHEBI:90675"/>
        <dbReference type="ChEBI" id="CHEBI:90676"/>
    </reaction>
</comment>
<dbReference type="PANTHER" id="PTHR10920:SF13">
    <property type="entry name" value="PRE-RRNA 2'-O-RIBOSE RNA METHYLTRANSFERASE FTSJ3"/>
    <property type="match status" value="1"/>
</dbReference>
<evidence type="ECO:0000259" key="11">
    <source>
        <dbReference type="Pfam" id="PF07780"/>
    </source>
</evidence>
<dbReference type="GO" id="GO:0030687">
    <property type="term" value="C:preribosome, large subunit precursor"/>
    <property type="evidence" value="ECO:0007669"/>
    <property type="project" value="TreeGrafter"/>
</dbReference>
<feature type="active site" description="Proton acceptor" evidence="8">
    <location>
        <position position="157"/>
    </location>
</feature>
<evidence type="ECO:0000313" key="13">
    <source>
        <dbReference type="EMBL" id="CAD7636927.1"/>
    </source>
</evidence>
<feature type="binding site" evidence="8">
    <location>
        <position position="92"/>
    </location>
    <ligand>
        <name>S-adenosyl-L-methionine</name>
        <dbReference type="ChEBI" id="CHEBI:59789"/>
    </ligand>
</feature>
<evidence type="ECO:0000256" key="1">
    <source>
        <dbReference type="ARBA" id="ARBA00004604"/>
    </source>
</evidence>
<dbReference type="EMBL" id="OC914859">
    <property type="protein sequence ID" value="CAD7636927.1"/>
    <property type="molecule type" value="Genomic_DNA"/>
</dbReference>
<dbReference type="FunFam" id="3.40.50.150:FF:000004">
    <property type="entry name" value="AdoMet-dependent rRNA methyltransferase SPB1"/>
    <property type="match status" value="1"/>
</dbReference>
<feature type="domain" description="Ribosomal RNA methyltransferase SPB1-like C-terminal" evidence="11">
    <location>
        <begin position="569"/>
        <end position="775"/>
    </location>
</feature>
<dbReference type="InterPro" id="IPR002877">
    <property type="entry name" value="RNA_MeTrfase_FtsJ_dom"/>
</dbReference>
<keyword evidence="14" id="KW-1185">Reference proteome</keyword>
<reference evidence="13" key="1">
    <citation type="submission" date="2020-11" db="EMBL/GenBank/DDBJ databases">
        <authorList>
            <person name="Tran Van P."/>
        </authorList>
    </citation>
    <scope>NUCLEOTIDE SEQUENCE</scope>
</reference>
<evidence type="ECO:0000259" key="10">
    <source>
        <dbReference type="Pfam" id="PF01728"/>
    </source>
</evidence>
<organism evidence="13">
    <name type="scientific">Oppiella nova</name>
    <dbReference type="NCBI Taxonomy" id="334625"/>
    <lineage>
        <taxon>Eukaryota</taxon>
        <taxon>Metazoa</taxon>
        <taxon>Ecdysozoa</taxon>
        <taxon>Arthropoda</taxon>
        <taxon>Chelicerata</taxon>
        <taxon>Arachnida</taxon>
        <taxon>Acari</taxon>
        <taxon>Acariformes</taxon>
        <taxon>Sarcoptiformes</taxon>
        <taxon>Oribatida</taxon>
        <taxon>Brachypylina</taxon>
        <taxon>Oppioidea</taxon>
        <taxon>Oppiidae</taxon>
        <taxon>Oppiella</taxon>
    </lineage>
</organism>
<dbReference type="InterPro" id="IPR012920">
    <property type="entry name" value="rRNA_MeTfrase_SPB1-like_C"/>
</dbReference>
<dbReference type="InterPro" id="IPR024576">
    <property type="entry name" value="rRNA_MeTfrase_Spb1_DUF3381"/>
</dbReference>
<dbReference type="GO" id="GO:0000466">
    <property type="term" value="P:maturation of 5.8S rRNA from tricistronic rRNA transcript (SSU-rRNA, 5.8S rRNA, LSU-rRNA)"/>
    <property type="evidence" value="ECO:0007669"/>
    <property type="project" value="TreeGrafter"/>
</dbReference>
<feature type="region of interest" description="Disordered" evidence="9">
    <location>
        <begin position="452"/>
        <end position="604"/>
    </location>
</feature>
<dbReference type="Gene3D" id="3.40.50.150">
    <property type="entry name" value="Vaccinia Virus protein VP39"/>
    <property type="match status" value="1"/>
</dbReference>
<feature type="coiled-coil region" evidence="8">
    <location>
        <begin position="320"/>
        <end position="383"/>
    </location>
</feature>
<feature type="domain" description="DUF3381" evidence="12">
    <location>
        <begin position="240"/>
        <end position="383"/>
    </location>
</feature>
<keyword evidence="7 8" id="KW-0539">Nucleus</keyword>
<feature type="compositionally biased region" description="Acidic residues" evidence="9">
    <location>
        <begin position="458"/>
        <end position="482"/>
    </location>
</feature>
<evidence type="ECO:0000256" key="2">
    <source>
        <dbReference type="ARBA" id="ARBA00022517"/>
    </source>
</evidence>
<proteinExistence type="inferred from homology"/>
<keyword evidence="8" id="KW-0175">Coiled coil</keyword>
<dbReference type="Pfam" id="PF11861">
    <property type="entry name" value="DUF3381"/>
    <property type="match status" value="1"/>
</dbReference>
<sequence>MGRKVKTGKQRKDRYYHLAKETGYRSRAAFKLIQLNRKFEFLQRSKVLIDLCAAPGGWLQVAQKYMPVSSVVVGVDLVPIKSIHNVITIQDDITTKHCRNALSKELKTWKADVVLHDGAGNVGKSWLHDAFNQNRLTLSALQLATEFLMKGGWFVTKVFRSKDYNSLMWVFKKLFLKVHATKPQASRNESAEIFVVCQSYTSPDKIDPKFFDPSFVFEDVEQDEDSEKKTKSNLLRPAIKQKKAKAEGYADGDYTLYHKLNASLLISSLNHIQLLSDCNEIIMDTKEIKEHRLTTPEIIECCQDVKVLGRKELIALIDWRKKLRAELVKEEKSLTEEAKEQNVVEDEVISDADEVDQYMEEEARDAKKKKRKILKEKRKLNERMNLKMILKNDEIIEEELELFQLKNIRNKKLLNQIEEINLSDVEVDVEEDNENGEQTFKKSEKVFYDKDSLKSANDYDDSGNEDEDKDESEGIGDEDIEVEQNIGNRVEESDDEDDGLVVDLEDTTEAKRNKTKMFFENDIFRDEMNDSDDDIELELIENRLNPKNKTHDKREKKQNKRQIEDQLEDNESVSSDDENELKPKNKKQKNENKRNEKCQKDVKLTPEELAIGTLMIRSQKTKRDILDNAWNRYVHEDDEFLPSWFRKDEEKYFRKPVPVTQEMVKEYKQQLREINARPIKKVTEAKARQKKKALRKLEKARKRAEHITNAPDMTNSEKAQHIKSAYKRALKGNKKEVTYVVTKKHQGKRAPKGVKGRYKVVDSRMKKDKKNTKTNPKSKFNKKSKPNKQKSKQRQKPSKSRR</sequence>
<keyword evidence="4 8" id="KW-0489">Methyltransferase</keyword>
<evidence type="ECO:0000259" key="12">
    <source>
        <dbReference type="Pfam" id="PF11861"/>
    </source>
</evidence>
<feature type="compositionally biased region" description="Acidic residues" evidence="9">
    <location>
        <begin position="529"/>
        <end position="539"/>
    </location>
</feature>
<dbReference type="InterPro" id="IPR050082">
    <property type="entry name" value="RNA_methyltr_RlmE"/>
</dbReference>
<dbReference type="InterPro" id="IPR029063">
    <property type="entry name" value="SAM-dependent_MTases_sf"/>
</dbReference>
<gene>
    <name evidence="13" type="ORF">ONB1V03_LOCUS508</name>
</gene>
<accession>A0A7R9L8K5</accession>
<evidence type="ECO:0000256" key="7">
    <source>
        <dbReference type="ARBA" id="ARBA00023242"/>
    </source>
</evidence>
<feature type="binding site" evidence="8">
    <location>
        <position position="76"/>
    </location>
    <ligand>
        <name>S-adenosyl-L-methionine</name>
        <dbReference type="ChEBI" id="CHEBI:59789"/>
    </ligand>
</feature>
<dbReference type="GO" id="GO:0005730">
    <property type="term" value="C:nucleolus"/>
    <property type="evidence" value="ECO:0007669"/>
    <property type="project" value="UniProtKB-SubCell"/>
</dbReference>
<evidence type="ECO:0000256" key="4">
    <source>
        <dbReference type="ARBA" id="ARBA00022603"/>
    </source>
</evidence>
<protein>
    <recommendedName>
        <fullName evidence="8">Putative rRNA methyltransferase</fullName>
        <ecNumber evidence="8">2.1.1.-</ecNumber>
    </recommendedName>
    <alternativeName>
        <fullName evidence="8">2'-O-ribose RNA methyltransferase SPB1 homolog</fullName>
    </alternativeName>
</protein>
<evidence type="ECO:0000256" key="5">
    <source>
        <dbReference type="ARBA" id="ARBA00022679"/>
    </source>
</evidence>
<comment type="subcellular location">
    <subcellularLocation>
        <location evidence="1 8">Nucleus</location>
        <location evidence="1 8">Nucleolus</location>
    </subcellularLocation>
</comment>
<dbReference type="GO" id="GO:0016435">
    <property type="term" value="F:rRNA (guanine) methyltransferase activity"/>
    <property type="evidence" value="ECO:0007669"/>
    <property type="project" value="TreeGrafter"/>
</dbReference>
<dbReference type="Proteomes" id="UP000728032">
    <property type="component" value="Unassembled WGS sequence"/>
</dbReference>
<feature type="compositionally biased region" description="Basic and acidic residues" evidence="9">
    <location>
        <begin position="580"/>
        <end position="604"/>
    </location>
</feature>
<comment type="function">
    <text evidence="8">Probable methyltransferase involved in the maturation of rRNA and in the biogenesis of ribosomal subunits.</text>
</comment>
<feature type="compositionally biased region" description="Basic residues" evidence="9">
    <location>
        <begin position="742"/>
        <end position="758"/>
    </location>
</feature>
<dbReference type="EMBL" id="CAJPVJ010000034">
    <property type="protein sequence ID" value="CAG2159131.1"/>
    <property type="molecule type" value="Genomic_DNA"/>
</dbReference>
<dbReference type="InterPro" id="IPR015507">
    <property type="entry name" value="rRNA-MeTfrase_E"/>
</dbReference>
<keyword evidence="2 8" id="KW-0690">Ribosome biogenesis</keyword>
<dbReference type="SUPFAM" id="SSF53335">
    <property type="entry name" value="S-adenosyl-L-methionine-dependent methyltransferases"/>
    <property type="match status" value="1"/>
</dbReference>
<keyword evidence="3 8" id="KW-0698">rRNA processing</keyword>
<keyword evidence="6 8" id="KW-0949">S-adenosyl-L-methionine</keyword>
<feature type="domain" description="Ribosomal RNA methyltransferase FtsJ" evidence="10">
    <location>
        <begin position="24"/>
        <end position="199"/>
    </location>
</feature>
<dbReference type="PANTHER" id="PTHR10920">
    <property type="entry name" value="RIBOSOMAL RNA METHYLTRANSFERASE"/>
    <property type="match status" value="1"/>
</dbReference>
<dbReference type="Pfam" id="PF07780">
    <property type="entry name" value="Spb1_C"/>
    <property type="match status" value="1"/>
</dbReference>
<keyword evidence="5 8" id="KW-0808">Transferase</keyword>
<evidence type="ECO:0000313" key="14">
    <source>
        <dbReference type="Proteomes" id="UP000728032"/>
    </source>
</evidence>
<dbReference type="EC" id="2.1.1.-" evidence="8"/>
<dbReference type="HAMAP" id="MF_03163">
    <property type="entry name" value="RNA_methyltr_E_SPB1"/>
    <property type="match status" value="1"/>
</dbReference>